<dbReference type="AlphaFoldDB" id="A0A6D2IJ12"/>
<dbReference type="PRINTS" id="PR00367">
    <property type="entry name" value="ETHRSPELEMNT"/>
</dbReference>
<name>A0A6D2IJ12_9BRAS</name>
<evidence type="ECO:0000259" key="8">
    <source>
        <dbReference type="PROSITE" id="PS51032"/>
    </source>
</evidence>
<dbReference type="Proteomes" id="UP000467841">
    <property type="component" value="Unassembled WGS sequence"/>
</dbReference>
<proteinExistence type="inferred from homology"/>
<keyword evidence="10" id="KW-1185">Reference proteome</keyword>
<dbReference type="GO" id="GO:0000976">
    <property type="term" value="F:transcription cis-regulatory region binding"/>
    <property type="evidence" value="ECO:0007669"/>
    <property type="project" value="TreeGrafter"/>
</dbReference>
<dbReference type="PANTHER" id="PTHR31241">
    <property type="entry name" value="DEHYDRATION-RESPONSIVE ELEMENT-BINDING PROTEIN 2C"/>
    <property type="match status" value="1"/>
</dbReference>
<evidence type="ECO:0000256" key="4">
    <source>
        <dbReference type="ARBA" id="ARBA00023163"/>
    </source>
</evidence>
<keyword evidence="4" id="KW-0804">Transcription</keyword>
<evidence type="ECO:0000256" key="1">
    <source>
        <dbReference type="ARBA" id="ARBA00004123"/>
    </source>
</evidence>
<dbReference type="PANTHER" id="PTHR31241:SF37">
    <property type="entry name" value="DEHYDRATION-RESPONSIVE ELEMENT-BINDING PROTEIN 2A-RELATED"/>
    <property type="match status" value="1"/>
</dbReference>
<evidence type="ECO:0000256" key="5">
    <source>
        <dbReference type="ARBA" id="ARBA00023242"/>
    </source>
</evidence>
<dbReference type="Gene3D" id="3.30.730.10">
    <property type="entry name" value="AP2/ERF domain"/>
    <property type="match status" value="1"/>
</dbReference>
<protein>
    <recommendedName>
        <fullName evidence="8">AP2/ERF domain-containing protein</fullName>
    </recommendedName>
</protein>
<dbReference type="GO" id="GO:0006950">
    <property type="term" value="P:response to stress"/>
    <property type="evidence" value="ECO:0007669"/>
    <property type="project" value="TreeGrafter"/>
</dbReference>
<sequence length="302" mass="33255">MPSKIVERKRKARDGVSVAEILKRWREYNESTEASSSCNDGNGGLKPTRKAPPKGSKKGCMKGKGGPENGVCKYRGVRQRIWGKWVSEIREPGRGARLWLGTFPSAYEAALAYDEAAKAMYGQSARLNLPDSSSTVATVSGSVTTLSGESEVCAFGDANLVKVKVEEVSDDECVPLSSSQCVKEEMREVDSADTLGLEPKEEELDEWLMGNGSELQPWNFGVDEVFDVDELLGLLDEIDETQFQDANLLGSLNHTEIAHPLVQQPSDVEKNNGVELDRGRFQDLDIHEMDFEGVEKDVHGEK</sequence>
<evidence type="ECO:0000256" key="6">
    <source>
        <dbReference type="ARBA" id="ARBA00024343"/>
    </source>
</evidence>
<evidence type="ECO:0000313" key="9">
    <source>
        <dbReference type="EMBL" id="CAA7028893.1"/>
    </source>
</evidence>
<dbReference type="FunFam" id="3.30.730.10:FF:000001">
    <property type="entry name" value="Ethylene-responsive transcription factor 2"/>
    <property type="match status" value="1"/>
</dbReference>
<dbReference type="Pfam" id="PF00847">
    <property type="entry name" value="AP2"/>
    <property type="match status" value="1"/>
</dbReference>
<dbReference type="SMART" id="SM00380">
    <property type="entry name" value="AP2"/>
    <property type="match status" value="1"/>
</dbReference>
<dbReference type="GO" id="GO:0045893">
    <property type="term" value="P:positive regulation of DNA-templated transcription"/>
    <property type="evidence" value="ECO:0007669"/>
    <property type="project" value="TreeGrafter"/>
</dbReference>
<dbReference type="GO" id="GO:0003700">
    <property type="term" value="F:DNA-binding transcription factor activity"/>
    <property type="evidence" value="ECO:0007669"/>
    <property type="project" value="InterPro"/>
</dbReference>
<dbReference type="GO" id="GO:0005634">
    <property type="term" value="C:nucleus"/>
    <property type="evidence" value="ECO:0007669"/>
    <property type="project" value="UniProtKB-SubCell"/>
</dbReference>
<keyword evidence="2" id="KW-0805">Transcription regulation</keyword>
<dbReference type="CDD" id="cd00018">
    <property type="entry name" value="AP2"/>
    <property type="match status" value="1"/>
</dbReference>
<keyword evidence="5" id="KW-0539">Nucleus</keyword>
<feature type="region of interest" description="Disordered" evidence="7">
    <location>
        <begin position="28"/>
        <end position="64"/>
    </location>
</feature>
<dbReference type="SUPFAM" id="SSF54171">
    <property type="entry name" value="DNA-binding domain"/>
    <property type="match status" value="1"/>
</dbReference>
<gene>
    <name evidence="9" type="ORF">MERR_LOCUS16128</name>
</gene>
<keyword evidence="3" id="KW-0238">DNA-binding</keyword>
<comment type="caution">
    <text evidence="9">The sequence shown here is derived from an EMBL/GenBank/DDBJ whole genome shotgun (WGS) entry which is preliminary data.</text>
</comment>
<evidence type="ECO:0000256" key="2">
    <source>
        <dbReference type="ARBA" id="ARBA00023015"/>
    </source>
</evidence>
<feature type="compositionally biased region" description="Polar residues" evidence="7">
    <location>
        <begin position="31"/>
        <end position="40"/>
    </location>
</feature>
<organism evidence="9 10">
    <name type="scientific">Microthlaspi erraticum</name>
    <dbReference type="NCBI Taxonomy" id="1685480"/>
    <lineage>
        <taxon>Eukaryota</taxon>
        <taxon>Viridiplantae</taxon>
        <taxon>Streptophyta</taxon>
        <taxon>Embryophyta</taxon>
        <taxon>Tracheophyta</taxon>
        <taxon>Spermatophyta</taxon>
        <taxon>Magnoliopsida</taxon>
        <taxon>eudicotyledons</taxon>
        <taxon>Gunneridae</taxon>
        <taxon>Pentapetalae</taxon>
        <taxon>rosids</taxon>
        <taxon>malvids</taxon>
        <taxon>Brassicales</taxon>
        <taxon>Brassicaceae</taxon>
        <taxon>Coluteocarpeae</taxon>
        <taxon>Microthlaspi</taxon>
    </lineage>
</organism>
<evidence type="ECO:0000256" key="3">
    <source>
        <dbReference type="ARBA" id="ARBA00023125"/>
    </source>
</evidence>
<dbReference type="EMBL" id="CACVBM020001074">
    <property type="protein sequence ID" value="CAA7028893.1"/>
    <property type="molecule type" value="Genomic_DNA"/>
</dbReference>
<dbReference type="InterPro" id="IPR036955">
    <property type="entry name" value="AP2/ERF_dom_sf"/>
</dbReference>
<comment type="similarity">
    <text evidence="6">Belongs to the AP2/ERF transcription factor family. ERF subfamily.</text>
</comment>
<reference evidence="9" key="1">
    <citation type="submission" date="2020-01" db="EMBL/GenBank/DDBJ databases">
        <authorList>
            <person name="Mishra B."/>
        </authorList>
    </citation>
    <scope>NUCLEOTIDE SEQUENCE [LARGE SCALE GENOMIC DNA]</scope>
</reference>
<dbReference type="InterPro" id="IPR001471">
    <property type="entry name" value="AP2/ERF_dom"/>
</dbReference>
<evidence type="ECO:0000256" key="7">
    <source>
        <dbReference type="SAM" id="MobiDB-lite"/>
    </source>
</evidence>
<evidence type="ECO:0000313" key="10">
    <source>
        <dbReference type="Proteomes" id="UP000467841"/>
    </source>
</evidence>
<feature type="compositionally biased region" description="Basic residues" evidence="7">
    <location>
        <begin position="47"/>
        <end position="61"/>
    </location>
</feature>
<comment type="subcellular location">
    <subcellularLocation>
        <location evidence="1">Nucleus</location>
    </subcellularLocation>
</comment>
<accession>A0A6D2IJ12</accession>
<dbReference type="PROSITE" id="PS51032">
    <property type="entry name" value="AP2_ERF"/>
    <property type="match status" value="1"/>
</dbReference>
<dbReference type="InterPro" id="IPR016177">
    <property type="entry name" value="DNA-bd_dom_sf"/>
</dbReference>
<feature type="domain" description="AP2/ERF" evidence="8">
    <location>
        <begin position="73"/>
        <end position="130"/>
    </location>
</feature>
<dbReference type="OrthoDB" id="550883at2759"/>